<keyword evidence="3" id="KW-1003">Cell membrane</keyword>
<comment type="subcellular location">
    <subcellularLocation>
        <location evidence="1 7">Cell membrane</location>
        <topology evidence="1 7">Multi-pass membrane protein</topology>
    </subcellularLocation>
</comment>
<evidence type="ECO:0000256" key="6">
    <source>
        <dbReference type="ARBA" id="ARBA00023136"/>
    </source>
</evidence>
<feature type="transmembrane region" description="Helical" evidence="7">
    <location>
        <begin position="243"/>
        <end position="262"/>
    </location>
</feature>
<dbReference type="EMBL" id="AGAY01000034">
    <property type="protein sequence ID" value="EGY52796.1"/>
    <property type="molecule type" value="Genomic_DNA"/>
</dbReference>
<gene>
    <name evidence="9" type="primary">ntrB</name>
    <name evidence="9" type="ORF">HMPREF9371_0975</name>
</gene>
<protein>
    <submittedName>
        <fullName evidence="9">Nitrate ABC superfamily ATP binding cassette transporter, membrane protein</fullName>
    </submittedName>
</protein>
<dbReference type="PROSITE" id="PS50928">
    <property type="entry name" value="ABC_TM1"/>
    <property type="match status" value="1"/>
</dbReference>
<organism evidence="9 10">
    <name type="scientific">Neisseria shayeganii 871</name>
    <dbReference type="NCBI Taxonomy" id="1032488"/>
    <lineage>
        <taxon>Bacteria</taxon>
        <taxon>Pseudomonadati</taxon>
        <taxon>Pseudomonadota</taxon>
        <taxon>Betaproteobacteria</taxon>
        <taxon>Neisseriales</taxon>
        <taxon>Neisseriaceae</taxon>
        <taxon>Neisseria</taxon>
    </lineage>
</organism>
<keyword evidence="5 7" id="KW-1133">Transmembrane helix</keyword>
<dbReference type="CDD" id="cd06261">
    <property type="entry name" value="TM_PBP2"/>
    <property type="match status" value="1"/>
</dbReference>
<evidence type="ECO:0000256" key="5">
    <source>
        <dbReference type="ARBA" id="ARBA00022989"/>
    </source>
</evidence>
<evidence type="ECO:0000259" key="8">
    <source>
        <dbReference type="PROSITE" id="PS50928"/>
    </source>
</evidence>
<feature type="transmembrane region" description="Helical" evidence="7">
    <location>
        <begin position="34"/>
        <end position="55"/>
    </location>
</feature>
<evidence type="ECO:0000313" key="10">
    <source>
        <dbReference type="Proteomes" id="UP000003019"/>
    </source>
</evidence>
<evidence type="ECO:0000256" key="3">
    <source>
        <dbReference type="ARBA" id="ARBA00022475"/>
    </source>
</evidence>
<dbReference type="GO" id="GO:0010438">
    <property type="term" value="P:cellular response to sulfur starvation"/>
    <property type="evidence" value="ECO:0007669"/>
    <property type="project" value="TreeGrafter"/>
</dbReference>
<dbReference type="Pfam" id="PF00528">
    <property type="entry name" value="BPD_transp_1"/>
    <property type="match status" value="1"/>
</dbReference>
<evidence type="ECO:0000313" key="9">
    <source>
        <dbReference type="EMBL" id="EGY52796.1"/>
    </source>
</evidence>
<keyword evidence="6 7" id="KW-0472">Membrane</keyword>
<feature type="domain" description="ABC transmembrane type-1" evidence="8">
    <location>
        <begin position="86"/>
        <end position="266"/>
    </location>
</feature>
<keyword evidence="2 7" id="KW-0813">Transport</keyword>
<feature type="transmembrane region" description="Helical" evidence="7">
    <location>
        <begin position="93"/>
        <end position="115"/>
    </location>
</feature>
<dbReference type="PANTHER" id="PTHR30151:SF25">
    <property type="entry name" value="TAURINE TRANSPORT SYSTEM PERMEASE PROTEIN TAUC"/>
    <property type="match status" value="1"/>
</dbReference>
<dbReference type="Gene3D" id="1.10.3720.10">
    <property type="entry name" value="MetI-like"/>
    <property type="match status" value="1"/>
</dbReference>
<comment type="caution">
    <text evidence="9">The sequence shown here is derived from an EMBL/GenBank/DDBJ whole genome shotgun (WGS) entry which is preliminary data.</text>
</comment>
<dbReference type="GO" id="GO:0042918">
    <property type="term" value="P:alkanesulfonate transmembrane transport"/>
    <property type="evidence" value="ECO:0007669"/>
    <property type="project" value="UniProtKB-ARBA"/>
</dbReference>
<evidence type="ECO:0000256" key="7">
    <source>
        <dbReference type="RuleBase" id="RU363032"/>
    </source>
</evidence>
<dbReference type="Proteomes" id="UP000003019">
    <property type="component" value="Unassembled WGS sequence"/>
</dbReference>
<dbReference type="AlphaFoldDB" id="G4CH86"/>
<dbReference type="SUPFAM" id="SSF161098">
    <property type="entry name" value="MetI-like"/>
    <property type="match status" value="1"/>
</dbReference>
<dbReference type="InterPro" id="IPR000515">
    <property type="entry name" value="MetI-like"/>
</dbReference>
<dbReference type="GO" id="GO:0005886">
    <property type="term" value="C:plasma membrane"/>
    <property type="evidence" value="ECO:0007669"/>
    <property type="project" value="UniProtKB-SubCell"/>
</dbReference>
<dbReference type="FunFam" id="1.10.3720.10:FF:000003">
    <property type="entry name" value="Aliphatic sulfonate ABC transporter permease"/>
    <property type="match status" value="1"/>
</dbReference>
<dbReference type="InterPro" id="IPR035906">
    <property type="entry name" value="MetI-like_sf"/>
</dbReference>
<dbReference type="PATRIC" id="fig|1032488.3.peg.910"/>
<proteinExistence type="inferred from homology"/>
<feature type="transmembrane region" description="Helical" evidence="7">
    <location>
        <begin position="196"/>
        <end position="220"/>
    </location>
</feature>
<sequence length="276" mass="29842">MPFSGRLPGTGLRLPETLSVTLIRNTMPALKNTALSLLGLLILLLLWQAGSSLLARQLPLANLLAPLPAVQSLLDLLLGGQLHAHVFASLKRVAVGLLWALAIGIPLGLLVGQSAWAEKLSGTAFQFLRMISPLSWMPVVVMLFGIGDAPIYFLLAFAAVWPILLNTAVGVKAISPQWLMLGASLSATRSEMLWRIMLPAVLGHILTGLRLAIGVVWVVLVPCEMLGVNEGLGYFILDTRDRLAYAELMAAILLIGLLGWLLDSATRRLQQRWAHS</sequence>
<comment type="similarity">
    <text evidence="7">Belongs to the binding-protein-dependent transport system permease family.</text>
</comment>
<evidence type="ECO:0000256" key="1">
    <source>
        <dbReference type="ARBA" id="ARBA00004651"/>
    </source>
</evidence>
<keyword evidence="10" id="KW-1185">Reference proteome</keyword>
<reference evidence="9 10" key="1">
    <citation type="submission" date="2011-05" db="EMBL/GenBank/DDBJ databases">
        <authorList>
            <person name="Muzny D."/>
            <person name="Qin X."/>
            <person name="Deng J."/>
            <person name="Jiang H."/>
            <person name="Liu Y."/>
            <person name="Qu J."/>
            <person name="Song X.-Z."/>
            <person name="Zhang L."/>
            <person name="Thornton R."/>
            <person name="Coyle M."/>
            <person name="Francisco L."/>
            <person name="Jackson L."/>
            <person name="Javaid M."/>
            <person name="Korchina V."/>
            <person name="Kovar C."/>
            <person name="Mata R."/>
            <person name="Mathew T."/>
            <person name="Ngo R."/>
            <person name="Nguyen L."/>
            <person name="Nguyen N."/>
            <person name="Okwuonu G."/>
            <person name="Ongeri F."/>
            <person name="Pham C."/>
            <person name="Simmons D."/>
            <person name="Wilczek-Boney K."/>
            <person name="Hale W."/>
            <person name="Jakkamsetti A."/>
            <person name="Pham P."/>
            <person name="Ruth R."/>
            <person name="San Lucas F."/>
            <person name="Warren J."/>
            <person name="Zhang J."/>
            <person name="Zhao Z."/>
            <person name="Zhou C."/>
            <person name="Zhu D."/>
            <person name="Lee S."/>
            <person name="Bess C."/>
            <person name="Blankenburg K."/>
            <person name="Forbes L."/>
            <person name="Fu Q."/>
            <person name="Gubbala S."/>
            <person name="Hirani K."/>
            <person name="Jayaseelan J.C."/>
            <person name="Lara F."/>
            <person name="Munidasa M."/>
            <person name="Palculict T."/>
            <person name="Patil S."/>
            <person name="Pu L.-L."/>
            <person name="Saada N."/>
            <person name="Tang L."/>
            <person name="Weissenberger G."/>
            <person name="Zhu Y."/>
            <person name="Hemphill L."/>
            <person name="Shang Y."/>
            <person name="Youmans B."/>
            <person name="Ayvaz T."/>
            <person name="Ross M."/>
            <person name="Santibanez J."/>
            <person name="Aqrawi P."/>
            <person name="Gross S."/>
            <person name="Joshi V."/>
            <person name="Fowler G."/>
            <person name="Nazareth L."/>
            <person name="Reid J."/>
            <person name="Worley K."/>
            <person name="Petrosino J."/>
            <person name="Highlander S."/>
            <person name="Gibbs R."/>
        </authorList>
    </citation>
    <scope>NUCLEOTIDE SEQUENCE [LARGE SCALE GENOMIC DNA]</scope>
    <source>
        <strain evidence="9 10">871</strain>
    </source>
</reference>
<evidence type="ECO:0000256" key="2">
    <source>
        <dbReference type="ARBA" id="ARBA00022448"/>
    </source>
</evidence>
<evidence type="ECO:0000256" key="4">
    <source>
        <dbReference type="ARBA" id="ARBA00022692"/>
    </source>
</evidence>
<name>G4CH86_9NEIS</name>
<keyword evidence="4 7" id="KW-0812">Transmembrane</keyword>
<dbReference type="PANTHER" id="PTHR30151">
    <property type="entry name" value="ALKANE SULFONATE ABC TRANSPORTER-RELATED, MEMBRANE SUBUNIT"/>
    <property type="match status" value="1"/>
</dbReference>
<accession>G4CH86</accession>
<dbReference type="STRING" id="1032488.HMPREF9371_0975"/>
<dbReference type="HOGENOM" id="CLU_046113_1_1_4"/>